<keyword evidence="2" id="KW-1185">Reference proteome</keyword>
<organism evidence="2 3">
    <name type="scientific">Acrobeloides nanus</name>
    <dbReference type="NCBI Taxonomy" id="290746"/>
    <lineage>
        <taxon>Eukaryota</taxon>
        <taxon>Metazoa</taxon>
        <taxon>Ecdysozoa</taxon>
        <taxon>Nematoda</taxon>
        <taxon>Chromadorea</taxon>
        <taxon>Rhabditida</taxon>
        <taxon>Tylenchina</taxon>
        <taxon>Cephalobomorpha</taxon>
        <taxon>Cephaloboidea</taxon>
        <taxon>Cephalobidae</taxon>
        <taxon>Acrobeloides</taxon>
    </lineage>
</organism>
<keyword evidence="1" id="KW-0812">Transmembrane</keyword>
<proteinExistence type="predicted"/>
<dbReference type="InterPro" id="IPR019422">
    <property type="entry name" value="7TM_GPCR_serpentine_rcpt_Srh"/>
</dbReference>
<feature type="transmembrane region" description="Helical" evidence="1">
    <location>
        <begin position="12"/>
        <end position="39"/>
    </location>
</feature>
<dbReference type="AlphaFoldDB" id="A0A914DYN8"/>
<protein>
    <submittedName>
        <fullName evidence="3">Uncharacterized protein</fullName>
    </submittedName>
</protein>
<keyword evidence="1" id="KW-1133">Transmembrane helix</keyword>
<accession>A0A914DYN8</accession>
<evidence type="ECO:0000313" key="2">
    <source>
        <dbReference type="Proteomes" id="UP000887540"/>
    </source>
</evidence>
<dbReference type="WBParaSite" id="ACRNAN_scaffold462.g25397.t1">
    <property type="protein sequence ID" value="ACRNAN_scaffold462.g25397.t1"/>
    <property type="gene ID" value="ACRNAN_scaffold462.g25397"/>
</dbReference>
<reference evidence="3" key="1">
    <citation type="submission" date="2022-11" db="UniProtKB">
        <authorList>
            <consortium name="WormBaseParasite"/>
        </authorList>
    </citation>
    <scope>IDENTIFICATION</scope>
</reference>
<keyword evidence="1" id="KW-0472">Membrane</keyword>
<evidence type="ECO:0000313" key="3">
    <source>
        <dbReference type="WBParaSite" id="ACRNAN_scaffold462.g25397.t1"/>
    </source>
</evidence>
<feature type="transmembrane region" description="Helical" evidence="1">
    <location>
        <begin position="51"/>
        <end position="71"/>
    </location>
</feature>
<name>A0A914DYN8_9BILA</name>
<evidence type="ECO:0000256" key="1">
    <source>
        <dbReference type="SAM" id="Phobius"/>
    </source>
</evidence>
<dbReference type="Pfam" id="PF10318">
    <property type="entry name" value="7TM_GPCR_Srh"/>
    <property type="match status" value="1"/>
</dbReference>
<sequence>MSQTTMKMNQMLMRALTIHIGILVVFLIIPLCVLYSILVFGNEKYNTILEVIMVVFTCHSLFEIPSMLYFIKPYRTFIVGILRDAIQKVGLDKFLKNDQVVMVQHAPSTTVQHALSTINSSQNRR</sequence>
<dbReference type="Proteomes" id="UP000887540">
    <property type="component" value="Unplaced"/>
</dbReference>